<evidence type="ECO:0000259" key="3">
    <source>
        <dbReference type="PROSITE" id="PS50800"/>
    </source>
</evidence>
<organism evidence="4 5">
    <name type="scientific">Linnemannia gamsii</name>
    <dbReference type="NCBI Taxonomy" id="64522"/>
    <lineage>
        <taxon>Eukaryota</taxon>
        <taxon>Fungi</taxon>
        <taxon>Fungi incertae sedis</taxon>
        <taxon>Mucoromycota</taxon>
        <taxon>Mortierellomycotina</taxon>
        <taxon>Mortierellomycetes</taxon>
        <taxon>Mortierellales</taxon>
        <taxon>Mortierellaceae</taxon>
        <taxon>Linnemannia</taxon>
    </lineage>
</organism>
<evidence type="ECO:0000313" key="4">
    <source>
        <dbReference type="EMBL" id="KAG0306641.1"/>
    </source>
</evidence>
<feature type="compositionally biased region" description="Low complexity" evidence="1">
    <location>
        <begin position="68"/>
        <end position="77"/>
    </location>
</feature>
<dbReference type="InterPro" id="IPR038872">
    <property type="entry name" value="Put_GTT3"/>
</dbReference>
<evidence type="ECO:0000256" key="1">
    <source>
        <dbReference type="SAM" id="MobiDB-lite"/>
    </source>
</evidence>
<feature type="transmembrane region" description="Helical" evidence="2">
    <location>
        <begin position="268"/>
        <end position="288"/>
    </location>
</feature>
<keyword evidence="2" id="KW-0472">Membrane</keyword>
<dbReference type="PANTHER" id="PTHR41807:SF1">
    <property type="entry name" value="GLUTATHIONE TRANSFERASE 3"/>
    <property type="match status" value="1"/>
</dbReference>
<dbReference type="EMBL" id="JAAAIN010001125">
    <property type="protein sequence ID" value="KAG0306641.1"/>
    <property type="molecule type" value="Genomic_DNA"/>
</dbReference>
<gene>
    <name evidence="4" type="ORF">BGZ97_000666</name>
</gene>
<dbReference type="Proteomes" id="UP000823405">
    <property type="component" value="Unassembled WGS sequence"/>
</dbReference>
<keyword evidence="2" id="KW-0812">Transmembrane</keyword>
<dbReference type="GO" id="GO:0016020">
    <property type="term" value="C:membrane"/>
    <property type="evidence" value="ECO:0007669"/>
    <property type="project" value="TreeGrafter"/>
</dbReference>
<feature type="compositionally biased region" description="Basic residues" evidence="1">
    <location>
        <begin position="91"/>
        <end position="102"/>
    </location>
</feature>
<feature type="region of interest" description="Disordered" evidence="1">
    <location>
        <begin position="39"/>
        <end position="128"/>
    </location>
</feature>
<feature type="domain" description="SAP" evidence="3">
    <location>
        <begin position="5"/>
        <end position="39"/>
    </location>
</feature>
<protein>
    <recommendedName>
        <fullName evidence="3">SAP domain-containing protein</fullName>
    </recommendedName>
</protein>
<proteinExistence type="predicted"/>
<feature type="transmembrane region" description="Helical" evidence="2">
    <location>
        <begin position="314"/>
        <end position="334"/>
    </location>
</feature>
<dbReference type="InterPro" id="IPR003034">
    <property type="entry name" value="SAP_dom"/>
</dbReference>
<dbReference type="OrthoDB" id="5569309at2759"/>
<dbReference type="SMART" id="SM00513">
    <property type="entry name" value="SAP"/>
    <property type="match status" value="1"/>
</dbReference>
<dbReference type="AlphaFoldDB" id="A0A9P6QY78"/>
<evidence type="ECO:0000256" key="2">
    <source>
        <dbReference type="SAM" id="Phobius"/>
    </source>
</evidence>
<name>A0A9P6QY78_9FUNG</name>
<accession>A0A9P6QY78</accession>
<reference evidence="4" key="1">
    <citation type="journal article" date="2020" name="Fungal Divers.">
        <title>Resolving the Mortierellaceae phylogeny through synthesis of multi-gene phylogenetics and phylogenomics.</title>
        <authorList>
            <person name="Vandepol N."/>
            <person name="Liber J."/>
            <person name="Desiro A."/>
            <person name="Na H."/>
            <person name="Kennedy M."/>
            <person name="Barry K."/>
            <person name="Grigoriev I.V."/>
            <person name="Miller A.N."/>
            <person name="O'Donnell K."/>
            <person name="Stajich J.E."/>
            <person name="Bonito G."/>
        </authorList>
    </citation>
    <scope>NUCLEOTIDE SEQUENCE</scope>
    <source>
        <strain evidence="4">NVP60</strain>
    </source>
</reference>
<keyword evidence="2" id="KW-1133">Transmembrane helix</keyword>
<keyword evidence="5" id="KW-1185">Reference proteome</keyword>
<sequence length="448" mass="49505">MSSPLSKRRKQELKELASSLGLSSEGVREELVERIRHHVVKHGTNDPSLRDLFREESPRAGGRRSTESSRLASLSSAADDDDDSSDGGVRTRSRRSSPKKSAMHVTVTPKSKYGRGSDSESAEDPLSEHQVRTFMGDLQSDIHEAKELASSLEHTLHEKLQSGKATIRRASKDLTSSVVHAIGDVVGVVTGDKGKSVRRGSHYSHTDDDSAHHHHIHSRYCRHGRHGEEEQVGLCGKVCNMIRHRFANCALCVSNKWQMLHDLGSNSLGFVWITLLLELAVFLSSAFAQNSQSGEGWFSCLNLLTNWPNFLKPFFAYYGALFVTPTLLSQLFNVDRSRSHKHDQIQPSGLLSRKTTSGLSYFVFKFAMTYFLSQTLAANLRAANPGLIGLAKEAVETVVSHVSHQPVLMKNCCMLPQVFRYIPESVSLATSGVGTILALAETALSKRR</sequence>
<comment type="caution">
    <text evidence="4">The sequence shown here is derived from an EMBL/GenBank/DDBJ whole genome shotgun (WGS) entry which is preliminary data.</text>
</comment>
<feature type="compositionally biased region" description="Basic and acidic residues" evidence="1">
    <location>
        <begin position="48"/>
        <end position="58"/>
    </location>
</feature>
<dbReference type="PROSITE" id="PS50800">
    <property type="entry name" value="SAP"/>
    <property type="match status" value="1"/>
</dbReference>
<dbReference type="Pfam" id="PF02037">
    <property type="entry name" value="SAP"/>
    <property type="match status" value="1"/>
</dbReference>
<evidence type="ECO:0000313" key="5">
    <source>
        <dbReference type="Proteomes" id="UP000823405"/>
    </source>
</evidence>
<dbReference type="PANTHER" id="PTHR41807">
    <property type="entry name" value="GLUTATHIONE TRANSFERASE 3"/>
    <property type="match status" value="1"/>
</dbReference>